<feature type="transmembrane region" description="Helical" evidence="1">
    <location>
        <begin position="231"/>
        <end position="258"/>
    </location>
</feature>
<keyword evidence="1" id="KW-1133">Transmembrane helix</keyword>
<protein>
    <recommendedName>
        <fullName evidence="2">J domain-containing protein</fullName>
    </recommendedName>
</protein>
<organism evidence="3 4">
    <name type="scientific">Porites lobata</name>
    <dbReference type="NCBI Taxonomy" id="104759"/>
    <lineage>
        <taxon>Eukaryota</taxon>
        <taxon>Metazoa</taxon>
        <taxon>Cnidaria</taxon>
        <taxon>Anthozoa</taxon>
        <taxon>Hexacorallia</taxon>
        <taxon>Scleractinia</taxon>
        <taxon>Fungiina</taxon>
        <taxon>Poritidae</taxon>
        <taxon>Porites</taxon>
    </lineage>
</organism>
<reference evidence="3 4" key="1">
    <citation type="submission" date="2022-05" db="EMBL/GenBank/DDBJ databases">
        <authorList>
            <consortium name="Genoscope - CEA"/>
            <person name="William W."/>
        </authorList>
    </citation>
    <scope>NUCLEOTIDE SEQUENCE [LARGE SCALE GENOMIC DNA]</scope>
</reference>
<evidence type="ECO:0000256" key="1">
    <source>
        <dbReference type="SAM" id="Phobius"/>
    </source>
</evidence>
<proteinExistence type="predicted"/>
<evidence type="ECO:0000259" key="2">
    <source>
        <dbReference type="PROSITE" id="PS50076"/>
    </source>
</evidence>
<evidence type="ECO:0000313" key="3">
    <source>
        <dbReference type="EMBL" id="CAH3132610.1"/>
    </source>
</evidence>
<dbReference type="SMART" id="SM00271">
    <property type="entry name" value="DnaJ"/>
    <property type="match status" value="1"/>
</dbReference>
<name>A0ABN8P4B6_9CNID</name>
<dbReference type="Pfam" id="PF00226">
    <property type="entry name" value="DnaJ"/>
    <property type="match status" value="1"/>
</dbReference>
<dbReference type="Gene3D" id="1.10.287.110">
    <property type="entry name" value="DnaJ domain"/>
    <property type="match status" value="1"/>
</dbReference>
<keyword evidence="1" id="KW-0472">Membrane</keyword>
<keyword evidence="1" id="KW-0812">Transmembrane</keyword>
<dbReference type="InterPro" id="IPR036869">
    <property type="entry name" value="J_dom_sf"/>
</dbReference>
<keyword evidence="4" id="KW-1185">Reference proteome</keyword>
<dbReference type="PROSITE" id="PS50076">
    <property type="entry name" value="DNAJ_2"/>
    <property type="match status" value="1"/>
</dbReference>
<gene>
    <name evidence="3" type="ORF">PLOB_00036018</name>
</gene>
<dbReference type="InterPro" id="IPR001623">
    <property type="entry name" value="DnaJ_domain"/>
</dbReference>
<dbReference type="Proteomes" id="UP001159405">
    <property type="component" value="Unassembled WGS sequence"/>
</dbReference>
<comment type="caution">
    <text evidence="3">The sequence shown here is derived from an EMBL/GenBank/DDBJ whole genome shotgun (WGS) entry which is preliminary data.</text>
</comment>
<sequence length="600" mass="67908">MKGKQRSLLVVIESSEAYLKLKLYFRGDLVCYMPHTSRVFKPNEKFFYTTEWQHKLELVALFKGKKKPKKVLLKPQQWVRKRYVRITESLDVIEDDLSYYPEEEKEGLRKWNRDKELEFTDGQRNLYGILRLDENEVRAMSKDEQDKEITRAFLRELQIWHPDHNEDDDDEVVRELIWAYGILRDREKRARYNNLSNYDKGWLSGKRFKAVFWPECETMAQSLAWKKRMGLLALSAGLTIGGIVGVVLTAGFSCPLLLSVISGGINSLSETISKEAVLDGCNVKQWLLSTGIGYLLAFLPGGAAIGTSLILKSAALSVIEFTGIRIAIAAGCATASSLGTDAKKYFIDGRQITIKQALYHATCQCAAVVAATLVGAGVAKAMHLGSQTTAAASDLEGAVGDMTEGASTILENAEGVVEEISEQSPSMFDQAKSCKKFTQENVDLQNLTYKEGNGDDSDSECTQEAVGAQMTENHESFNQRGGLIMYISNGWWLPALSQMIVSYIEDDKEVTKKVRGNRKQIKLTENSKEIKVRFKIWRPTSGWGHVNKYNRFARWWCQPYEPHIFHYPTPVTRTFTIEGTLWWEAVMKVTDEHHNEKDDI</sequence>
<feature type="domain" description="J" evidence="2">
    <location>
        <begin position="125"/>
        <end position="196"/>
    </location>
</feature>
<accession>A0ABN8P4B6</accession>
<evidence type="ECO:0000313" key="4">
    <source>
        <dbReference type="Proteomes" id="UP001159405"/>
    </source>
</evidence>
<dbReference type="SUPFAM" id="SSF46565">
    <property type="entry name" value="Chaperone J-domain"/>
    <property type="match status" value="1"/>
</dbReference>
<feature type="transmembrane region" description="Helical" evidence="1">
    <location>
        <begin position="292"/>
        <end position="311"/>
    </location>
</feature>
<dbReference type="EMBL" id="CALNXK010000051">
    <property type="protein sequence ID" value="CAH3132610.1"/>
    <property type="molecule type" value="Genomic_DNA"/>
</dbReference>